<comment type="caution">
    <text evidence="3">The sequence shown here is derived from an EMBL/GenBank/DDBJ whole genome shotgun (WGS) entry which is preliminary data.</text>
</comment>
<keyword evidence="2" id="KW-1133">Transmembrane helix</keyword>
<name>A0AAX6MI21_9PEZI</name>
<keyword evidence="2" id="KW-0812">Transmembrane</keyword>
<keyword evidence="2" id="KW-0472">Membrane</keyword>
<organism evidence="3 4">
    <name type="scientific">Daldinia eschscholtzii</name>
    <dbReference type="NCBI Taxonomy" id="292717"/>
    <lineage>
        <taxon>Eukaryota</taxon>
        <taxon>Fungi</taxon>
        <taxon>Dikarya</taxon>
        <taxon>Ascomycota</taxon>
        <taxon>Pezizomycotina</taxon>
        <taxon>Sordariomycetes</taxon>
        <taxon>Xylariomycetidae</taxon>
        <taxon>Xylariales</taxon>
        <taxon>Hypoxylaceae</taxon>
        <taxon>Daldinia</taxon>
    </lineage>
</organism>
<evidence type="ECO:0000256" key="1">
    <source>
        <dbReference type="SAM" id="MobiDB-lite"/>
    </source>
</evidence>
<evidence type="ECO:0000256" key="2">
    <source>
        <dbReference type="SAM" id="Phobius"/>
    </source>
</evidence>
<sequence length="118" mass="13611">MLTRTTRHLAPLRPFAARQSPSSSSHYPTLLQRPWARFSSSSPAGQDPRSPNVSDAQFYKAFGRPMAKVFLLAVFTYQVAYYFWVRLEQDEIRAEMRGTQNPLYLLIFLYVQIHPLGS</sequence>
<feature type="region of interest" description="Disordered" evidence="1">
    <location>
        <begin position="1"/>
        <end position="28"/>
    </location>
</feature>
<feature type="transmembrane region" description="Helical" evidence="2">
    <location>
        <begin position="69"/>
        <end position="87"/>
    </location>
</feature>
<reference evidence="3 4" key="1">
    <citation type="journal article" date="2024" name="Front Chem Biol">
        <title>Unveiling the potential of Daldinia eschscholtzii MFLUCC 19-0629 through bioactivity and bioinformatics studies for enhanced sustainable agriculture production.</title>
        <authorList>
            <person name="Brooks S."/>
            <person name="Weaver J.A."/>
            <person name="Klomchit A."/>
            <person name="Alharthi S.A."/>
            <person name="Onlamun T."/>
            <person name="Nurani R."/>
            <person name="Vong T.K."/>
            <person name="Alberti F."/>
            <person name="Greco C."/>
        </authorList>
    </citation>
    <scope>NUCLEOTIDE SEQUENCE [LARGE SCALE GENOMIC DNA]</scope>
    <source>
        <strain evidence="3">MFLUCC 19-0629</strain>
    </source>
</reference>
<protein>
    <submittedName>
        <fullName evidence="3">Uncharacterized protein</fullName>
    </submittedName>
</protein>
<dbReference type="Proteomes" id="UP001369815">
    <property type="component" value="Unassembled WGS sequence"/>
</dbReference>
<accession>A0AAX6MI21</accession>
<evidence type="ECO:0000313" key="3">
    <source>
        <dbReference type="EMBL" id="KAK6952255.1"/>
    </source>
</evidence>
<keyword evidence="4" id="KW-1185">Reference proteome</keyword>
<gene>
    <name evidence="3" type="ORF">Daesc_006790</name>
</gene>
<evidence type="ECO:0000313" key="4">
    <source>
        <dbReference type="Proteomes" id="UP001369815"/>
    </source>
</evidence>
<proteinExistence type="predicted"/>
<dbReference type="AlphaFoldDB" id="A0AAX6MI21"/>
<dbReference type="EMBL" id="JBANMG010000006">
    <property type="protein sequence ID" value="KAK6952255.1"/>
    <property type="molecule type" value="Genomic_DNA"/>
</dbReference>